<dbReference type="EMBL" id="KB822718">
    <property type="protein sequence ID" value="ETN43545.1"/>
    <property type="molecule type" value="Genomic_DNA"/>
</dbReference>
<feature type="region of interest" description="Disordered" evidence="1">
    <location>
        <begin position="219"/>
        <end position="244"/>
    </location>
</feature>
<dbReference type="VEuPathDB" id="FungiDB:HMPREF1541_02704"/>
<name>W2S4M1_CYPE1</name>
<organism evidence="3 4">
    <name type="scientific">Cyphellophora europaea (strain CBS 101466)</name>
    <name type="common">Phialophora europaea</name>
    <dbReference type="NCBI Taxonomy" id="1220924"/>
    <lineage>
        <taxon>Eukaryota</taxon>
        <taxon>Fungi</taxon>
        <taxon>Dikarya</taxon>
        <taxon>Ascomycota</taxon>
        <taxon>Pezizomycotina</taxon>
        <taxon>Eurotiomycetes</taxon>
        <taxon>Chaetothyriomycetidae</taxon>
        <taxon>Chaetothyriales</taxon>
        <taxon>Cyphellophoraceae</taxon>
        <taxon>Cyphellophora</taxon>
    </lineage>
</organism>
<dbReference type="RefSeq" id="XP_008715281.1">
    <property type="nucleotide sequence ID" value="XM_008717059.1"/>
</dbReference>
<dbReference type="PANTHER" id="PTHR11106:SF27">
    <property type="entry name" value="MACRO DOMAIN-CONTAINING PROTEIN"/>
    <property type="match status" value="1"/>
</dbReference>
<dbReference type="eggNOG" id="KOG2633">
    <property type="taxonomic scope" value="Eukaryota"/>
</dbReference>
<evidence type="ECO:0000313" key="3">
    <source>
        <dbReference type="EMBL" id="ETN43545.1"/>
    </source>
</evidence>
<sequence length="366" mass="39511">MASRLLKIQDMPTVSQLYRNRQIEASKNDKLPSPNQEFNNKVCTIQYDITKLDIDAIVNAANTSLLGGGGVDGAIHRAAGPQLVEECRTLHGCDTGSAKITEGYDLPAKKVIHTVGPRYRSDEASEPYLRGCYKTSLQLAVDNGCKSIAFSAISTGIYGYPGSSAAKVAIGETLNFLGTPAGNQLDKVIFCNFLDKDVKIYANILPQFFPPTEADLAEASEYHDDSTPGDNLPTSIQTRPRETFNTSNPFNYNITIKMGNTTSRTQKTHNATGESKNAADNSVDKINEWAMVPTIGEEELGGLVTDLDLNEALSIVGASRKASLVPAVGPCEKGEHQWEIYTAEATKGLWPAGKSRCTVCGKWVAA</sequence>
<dbReference type="GeneID" id="19970043"/>
<dbReference type="SUPFAM" id="SSF52949">
    <property type="entry name" value="Macro domain-like"/>
    <property type="match status" value="1"/>
</dbReference>
<dbReference type="InParanoid" id="W2S4M1"/>
<dbReference type="OrthoDB" id="6077599at2759"/>
<dbReference type="Proteomes" id="UP000030752">
    <property type="component" value="Unassembled WGS sequence"/>
</dbReference>
<dbReference type="STRING" id="1220924.W2S4M1"/>
<dbReference type="PANTHER" id="PTHR11106">
    <property type="entry name" value="GANGLIOSIDE INDUCED DIFFERENTIATION ASSOCIATED PROTEIN 2-RELATED"/>
    <property type="match status" value="1"/>
</dbReference>
<gene>
    <name evidence="3" type="ORF">HMPREF1541_02704</name>
</gene>
<dbReference type="AlphaFoldDB" id="W2S4M1"/>
<proteinExistence type="predicted"/>
<feature type="domain" description="Macro" evidence="2">
    <location>
        <begin position="29"/>
        <end position="209"/>
    </location>
</feature>
<dbReference type="InterPro" id="IPR043472">
    <property type="entry name" value="Macro_dom-like"/>
</dbReference>
<dbReference type="Gene3D" id="3.40.220.10">
    <property type="entry name" value="Leucine Aminopeptidase, subunit E, domain 1"/>
    <property type="match status" value="1"/>
</dbReference>
<keyword evidence="4" id="KW-1185">Reference proteome</keyword>
<accession>W2S4M1</accession>
<evidence type="ECO:0000259" key="2">
    <source>
        <dbReference type="PROSITE" id="PS51154"/>
    </source>
</evidence>
<evidence type="ECO:0000313" key="4">
    <source>
        <dbReference type="Proteomes" id="UP000030752"/>
    </source>
</evidence>
<dbReference type="InterPro" id="IPR002589">
    <property type="entry name" value="Macro_dom"/>
</dbReference>
<evidence type="ECO:0000256" key="1">
    <source>
        <dbReference type="SAM" id="MobiDB-lite"/>
    </source>
</evidence>
<dbReference type="PROSITE" id="PS51154">
    <property type="entry name" value="MACRO"/>
    <property type="match status" value="1"/>
</dbReference>
<reference evidence="3 4" key="1">
    <citation type="submission" date="2013-03" db="EMBL/GenBank/DDBJ databases">
        <title>The Genome Sequence of Phialophora europaea CBS 101466.</title>
        <authorList>
            <consortium name="The Broad Institute Genomics Platform"/>
            <person name="Cuomo C."/>
            <person name="de Hoog S."/>
            <person name="Gorbushina A."/>
            <person name="Walker B."/>
            <person name="Young S.K."/>
            <person name="Zeng Q."/>
            <person name="Gargeya S."/>
            <person name="Fitzgerald M."/>
            <person name="Haas B."/>
            <person name="Abouelleil A."/>
            <person name="Allen A.W."/>
            <person name="Alvarado L."/>
            <person name="Arachchi H.M."/>
            <person name="Berlin A.M."/>
            <person name="Chapman S.B."/>
            <person name="Gainer-Dewar J."/>
            <person name="Goldberg J."/>
            <person name="Griggs A."/>
            <person name="Gujja S."/>
            <person name="Hansen M."/>
            <person name="Howarth C."/>
            <person name="Imamovic A."/>
            <person name="Ireland A."/>
            <person name="Larimer J."/>
            <person name="McCowan C."/>
            <person name="Murphy C."/>
            <person name="Pearson M."/>
            <person name="Poon T.W."/>
            <person name="Priest M."/>
            <person name="Roberts A."/>
            <person name="Saif S."/>
            <person name="Shea T."/>
            <person name="Sisk P."/>
            <person name="Sykes S."/>
            <person name="Wortman J."/>
            <person name="Nusbaum C."/>
            <person name="Birren B."/>
        </authorList>
    </citation>
    <scope>NUCLEOTIDE SEQUENCE [LARGE SCALE GENOMIC DNA]</scope>
    <source>
        <strain evidence="3 4">CBS 101466</strain>
    </source>
</reference>
<dbReference type="SMART" id="SM00506">
    <property type="entry name" value="A1pp"/>
    <property type="match status" value="1"/>
</dbReference>
<dbReference type="Pfam" id="PF01661">
    <property type="entry name" value="Macro"/>
    <property type="match status" value="1"/>
</dbReference>
<feature type="compositionally biased region" description="Polar residues" evidence="1">
    <location>
        <begin position="228"/>
        <end position="244"/>
    </location>
</feature>
<dbReference type="HOGENOM" id="CLU_046550_10_2_1"/>
<dbReference type="CDD" id="cd02908">
    <property type="entry name" value="Macro_OAADPr_deacetylase"/>
    <property type="match status" value="1"/>
</dbReference>
<protein>
    <recommendedName>
        <fullName evidence="2">Macro domain-containing protein</fullName>
    </recommendedName>
</protein>